<dbReference type="EMBL" id="CP011308">
    <property type="protein sequence ID" value="AKF25284.1"/>
    <property type="molecule type" value="Genomic_DNA"/>
</dbReference>
<proteinExistence type="predicted"/>
<feature type="chain" id="PRO_5031571648" evidence="2">
    <location>
        <begin position="22"/>
        <end position="111"/>
    </location>
</feature>
<evidence type="ECO:0000256" key="1">
    <source>
        <dbReference type="SAM" id="MobiDB-lite"/>
    </source>
</evidence>
<evidence type="ECO:0000256" key="2">
    <source>
        <dbReference type="SAM" id="SignalP"/>
    </source>
</evidence>
<reference evidence="3 4" key="1">
    <citation type="submission" date="2015-04" db="EMBL/GenBank/DDBJ databases">
        <title>Complete genome sequence of Sulfurovum lithotrophicum ATCC BAA-797T.</title>
        <authorList>
            <person name="Ahn J."/>
            <person name="Park G."/>
            <person name="Jeon W."/>
            <person name="Jang Y."/>
            <person name="Jang M."/>
            <person name="Lee H."/>
            <person name="Lee H."/>
        </authorList>
    </citation>
    <scope>NUCLEOTIDE SEQUENCE [LARGE SCALE GENOMIC DNA]</scope>
    <source>
        <strain evidence="4">ATCC BAA-797 / 42BKT</strain>
    </source>
</reference>
<dbReference type="KEGG" id="slh:YH65_07700"/>
<protein>
    <submittedName>
        <fullName evidence="3">Uncharacterized protein</fullName>
    </submittedName>
</protein>
<sequence length="111" mass="11599">MKKVVVASILALGLGFGFAQAENKAAVELEHANKTATGPDSFTGDMSKMKAAGKCNAEQSGKMKTKSTKPAIKPTKAELELEHANKLATEPGSSEGNMKNMKAMGKCNTGK</sequence>
<dbReference type="Proteomes" id="UP000034444">
    <property type="component" value="Chromosome"/>
</dbReference>
<dbReference type="RefSeq" id="WP_046551362.1">
    <property type="nucleotide sequence ID" value="NZ_CP011308.1"/>
</dbReference>
<organism evidence="3 4">
    <name type="scientific">Sulfurovum lithotrophicum</name>
    <dbReference type="NCBI Taxonomy" id="206403"/>
    <lineage>
        <taxon>Bacteria</taxon>
        <taxon>Pseudomonadati</taxon>
        <taxon>Campylobacterota</taxon>
        <taxon>Epsilonproteobacteria</taxon>
        <taxon>Campylobacterales</taxon>
        <taxon>Sulfurovaceae</taxon>
        <taxon>Sulfurovum</taxon>
    </lineage>
</organism>
<name>A0A7U4M1R5_9BACT</name>
<evidence type="ECO:0000313" key="4">
    <source>
        <dbReference type="Proteomes" id="UP000034444"/>
    </source>
</evidence>
<evidence type="ECO:0000313" key="3">
    <source>
        <dbReference type="EMBL" id="AKF25284.1"/>
    </source>
</evidence>
<gene>
    <name evidence="3" type="ORF">YH65_07700</name>
</gene>
<dbReference type="AlphaFoldDB" id="A0A7U4M1R5"/>
<dbReference type="OrthoDB" id="9836676at2"/>
<keyword evidence="2" id="KW-0732">Signal</keyword>
<accession>A0A7U4M1R5</accession>
<reference evidence="4" key="2">
    <citation type="journal article" date="2017" name="Stand. Genomic Sci.">
        <title>Complete genome sequence of the sulfur-oxidizing chemolithoautotrophic Sulfurovum lithotrophicum 42BKTT.</title>
        <authorList>
            <person name="Jeon W."/>
            <person name="Priscilla L."/>
            <person name="Park G."/>
            <person name="Lee H."/>
            <person name="Lee N."/>
            <person name="Lee D."/>
            <person name="Kwon H."/>
            <person name="Ahn I."/>
            <person name="Lee C."/>
            <person name="Lee H."/>
            <person name="Ahn J."/>
        </authorList>
    </citation>
    <scope>NUCLEOTIDE SEQUENCE [LARGE SCALE GENOMIC DNA]</scope>
    <source>
        <strain evidence="4">ATCC BAA-797 / 42BKT</strain>
    </source>
</reference>
<keyword evidence="4" id="KW-1185">Reference proteome</keyword>
<feature type="signal peptide" evidence="2">
    <location>
        <begin position="1"/>
        <end position="21"/>
    </location>
</feature>
<feature type="region of interest" description="Disordered" evidence="1">
    <location>
        <begin position="87"/>
        <end position="111"/>
    </location>
</feature>